<feature type="region of interest" description="Disordered" evidence="1">
    <location>
        <begin position="38"/>
        <end position="65"/>
    </location>
</feature>
<name>A0AAE0ZEE9_9GAST</name>
<evidence type="ECO:0000313" key="2">
    <source>
        <dbReference type="EMBL" id="KAK3767808.1"/>
    </source>
</evidence>
<organism evidence="2 3">
    <name type="scientific">Elysia crispata</name>
    <name type="common">lettuce slug</name>
    <dbReference type="NCBI Taxonomy" id="231223"/>
    <lineage>
        <taxon>Eukaryota</taxon>
        <taxon>Metazoa</taxon>
        <taxon>Spiralia</taxon>
        <taxon>Lophotrochozoa</taxon>
        <taxon>Mollusca</taxon>
        <taxon>Gastropoda</taxon>
        <taxon>Heterobranchia</taxon>
        <taxon>Euthyneura</taxon>
        <taxon>Panpulmonata</taxon>
        <taxon>Sacoglossa</taxon>
        <taxon>Placobranchoidea</taxon>
        <taxon>Plakobranchidae</taxon>
        <taxon>Elysia</taxon>
    </lineage>
</organism>
<reference evidence="2" key="1">
    <citation type="journal article" date="2023" name="G3 (Bethesda)">
        <title>A reference genome for the long-term kleptoplast-retaining sea slug Elysia crispata morphotype clarki.</title>
        <authorList>
            <person name="Eastman K.E."/>
            <person name="Pendleton A.L."/>
            <person name="Shaikh M.A."/>
            <person name="Suttiyut T."/>
            <person name="Ogas R."/>
            <person name="Tomko P."/>
            <person name="Gavelis G."/>
            <person name="Widhalm J.R."/>
            <person name="Wisecaver J.H."/>
        </authorList>
    </citation>
    <scope>NUCLEOTIDE SEQUENCE</scope>
    <source>
        <strain evidence="2">ECLA1</strain>
    </source>
</reference>
<keyword evidence="3" id="KW-1185">Reference proteome</keyword>
<evidence type="ECO:0000313" key="3">
    <source>
        <dbReference type="Proteomes" id="UP001283361"/>
    </source>
</evidence>
<protein>
    <submittedName>
        <fullName evidence="2">Uncharacterized protein</fullName>
    </submittedName>
</protein>
<sequence length="99" mass="11066">MPSTCLHDFTSPSGTPGMWVEVKEGGMGQVRLVLRKQTKSSQRSAIWPKKQQHKTPRYKEKLPGPDGKQLAVALLGPIPGRLAVKNSREIEQKEYQLCP</sequence>
<comment type="caution">
    <text evidence="2">The sequence shown here is derived from an EMBL/GenBank/DDBJ whole genome shotgun (WGS) entry which is preliminary data.</text>
</comment>
<gene>
    <name evidence="2" type="ORF">RRG08_053951</name>
</gene>
<dbReference type="AlphaFoldDB" id="A0AAE0ZEE9"/>
<dbReference type="Proteomes" id="UP001283361">
    <property type="component" value="Unassembled WGS sequence"/>
</dbReference>
<proteinExistence type="predicted"/>
<dbReference type="EMBL" id="JAWDGP010004106">
    <property type="protein sequence ID" value="KAK3767808.1"/>
    <property type="molecule type" value="Genomic_DNA"/>
</dbReference>
<accession>A0AAE0ZEE9</accession>
<evidence type="ECO:0000256" key="1">
    <source>
        <dbReference type="SAM" id="MobiDB-lite"/>
    </source>
</evidence>